<dbReference type="STRING" id="582899.Hden_0164"/>
<organism evidence="1 3">
    <name type="scientific">Hyphomicrobium denitrificans (strain ATCC 51888 / DSM 1869 / NCIMB 11706 / TK 0415)</name>
    <dbReference type="NCBI Taxonomy" id="582899"/>
    <lineage>
        <taxon>Bacteria</taxon>
        <taxon>Pseudomonadati</taxon>
        <taxon>Pseudomonadota</taxon>
        <taxon>Alphaproteobacteria</taxon>
        <taxon>Hyphomicrobiales</taxon>
        <taxon>Hyphomicrobiaceae</taxon>
        <taxon>Hyphomicrobium</taxon>
    </lineage>
</organism>
<evidence type="ECO:0000313" key="2">
    <source>
        <dbReference type="EMBL" id="ADJ23391.1"/>
    </source>
</evidence>
<name>D8JQ70_HYPDA</name>
<reference evidence="3" key="2">
    <citation type="journal article" date="2011" name="J. Bacteriol.">
        <title>Genome sequences of eight morphologically diverse alphaproteobacteria.</title>
        <authorList>
            <consortium name="US DOE Joint Genome Institute"/>
            <person name="Brown P.J."/>
            <person name="Kysela D.T."/>
            <person name="Buechlein A."/>
            <person name="Hemmerich C."/>
            <person name="Brun Y.V."/>
        </authorList>
    </citation>
    <scope>NUCLEOTIDE SEQUENCE [LARGE SCALE GENOMIC DNA]</scope>
    <source>
        <strain evidence="3">ATCC 51888 / DSM 1869 / NCIB 11706 / TK 0415</strain>
    </source>
</reference>
<accession>D8JQ70</accession>
<protein>
    <submittedName>
        <fullName evidence="1">Uncharacterized protein</fullName>
    </submittedName>
</protein>
<evidence type="ECO:0000313" key="3">
    <source>
        <dbReference type="Proteomes" id="UP000002033"/>
    </source>
</evidence>
<dbReference type="eggNOG" id="ENOG502ZAVR">
    <property type="taxonomic scope" value="Bacteria"/>
</dbReference>
<proteinExistence type="predicted"/>
<reference evidence="1" key="1">
    <citation type="submission" date="2010-06" db="EMBL/GenBank/DDBJ databases">
        <title>Complete sequence of Hyphomicrobium denitrificans ATCC 51888.</title>
        <authorList>
            <consortium name="US DOE Joint Genome Institute"/>
            <person name="Lucas S."/>
            <person name="Copeland A."/>
            <person name="Lapidus A."/>
            <person name="Cheng J.-F."/>
            <person name="Bruce D."/>
            <person name="Goodwin L."/>
            <person name="Pitluck S."/>
            <person name="Held B."/>
            <person name="Detter J.C."/>
            <person name="Han C."/>
            <person name="Tapia R."/>
            <person name="Land M."/>
            <person name="Hauser L."/>
            <person name="Kyrpides N."/>
            <person name="Ivanova N."/>
            <person name="Brown P.J.B."/>
            <person name="Brun Y.V."/>
            <person name="Woyke T."/>
        </authorList>
    </citation>
    <scope>NUCLEOTIDE SEQUENCE</scope>
    <source>
        <strain evidence="1">ATCC 51888</strain>
    </source>
</reference>
<sequence length="473" mass="51313">MGIVPLALPSGSSQARFNQGGAAQLINCYLSPIGEEGKVKNAIYSSDGLQGFALLQGVAAGQGCRAGIVVDGVLYVVAGVSLYKVTTTGVQTLIGSMNISKTAPVFMERNRRAVPDIAIVCDGLMFYCRGDVLAQVTDPDLFAPITLAFSDGYFGITTAQNKWQIGAIDDASAWDGLDFATADGDPDALIRIAALQAQFYLFGEKTIEVWQDSGGADFPYARSFVMPIGLLASNSVATVAETFAWVAHDRTVRLLGSGDSAQVISTPKVESDIHEVEDPSTIRAASWSSRGHTFYALTCPQWTHVYDTRMQRWHERQTYGRENWRIAFVVPFGTKLIAGDADTGALFEMGPQFKDDAGDPLVSSVIPPTVHAFPQRVTHNALYLDVQRGVGTGQGDPQDVDPEIMLEWSHDGGQTFSTQRMIKLGQQGRNLTRIRTHRLGQAPENGRVYRFSWSAKVDRALYAASADLEMDAA</sequence>
<dbReference type="EMBL" id="CP002083">
    <property type="protein sequence ID" value="ADJ23391.1"/>
    <property type="molecule type" value="Genomic_DNA"/>
</dbReference>
<dbReference type="KEGG" id="hdn:Hden_1583"/>
<dbReference type="EMBL" id="CP002083">
    <property type="protein sequence ID" value="ADJ21991.1"/>
    <property type="molecule type" value="Genomic_DNA"/>
</dbReference>
<dbReference type="RefSeq" id="WP_013214210.1">
    <property type="nucleotide sequence ID" value="NC_014313.1"/>
</dbReference>
<dbReference type="KEGG" id="hdn:Hden_0164"/>
<evidence type="ECO:0000313" key="1">
    <source>
        <dbReference type="EMBL" id="ADJ21991.1"/>
    </source>
</evidence>
<dbReference type="OrthoDB" id="7842371at2"/>
<dbReference type="Proteomes" id="UP000002033">
    <property type="component" value="Chromosome"/>
</dbReference>
<dbReference type="HOGENOM" id="CLU_575911_0_0_5"/>
<gene>
    <name evidence="1" type="ordered locus">Hden_0164</name>
    <name evidence="2" type="ordered locus">Hden_1583</name>
</gene>
<dbReference type="AlphaFoldDB" id="D8JQ70"/>
<keyword evidence="3" id="KW-1185">Reference proteome</keyword>